<dbReference type="Proteomes" id="UP000028880">
    <property type="component" value="Unassembled WGS sequence"/>
</dbReference>
<dbReference type="EMBL" id="HG964446">
    <property type="protein sequence ID" value="CDO87135.1"/>
    <property type="molecule type" value="Genomic_DNA"/>
</dbReference>
<feature type="region of interest" description="Disordered" evidence="1">
    <location>
        <begin position="1"/>
        <end position="41"/>
    </location>
</feature>
<sequence length="252" mass="28093">MNHPQQWPPPQQPRYPQQWPPPPVPYPPYPPPGPYRPPYPPPAPRKTNRALIVVLAVAAIVVLIPAALVGFFVIRDIARDGRGETRNAASLTDFDAVCDGGSISNAATYGKPYKIAAFAPYDEPDPMREITNTHWREVTLDSRADYRASPDDFGSTNVVACLTRKSGTEAKSRTCDFKTDSGEHVNVDYYAVRYDMELREARTGKRIEQLGTVDASAVSCPMFVWVNKRDRRAYAEPDDAAVEAKLAEFVNR</sequence>
<organism evidence="3">
    <name type="scientific">Mycobacterium triplex</name>
    <dbReference type="NCBI Taxonomy" id="47839"/>
    <lineage>
        <taxon>Bacteria</taxon>
        <taxon>Bacillati</taxon>
        <taxon>Actinomycetota</taxon>
        <taxon>Actinomycetes</taxon>
        <taxon>Mycobacteriales</taxon>
        <taxon>Mycobacteriaceae</taxon>
        <taxon>Mycobacterium</taxon>
        <taxon>Mycobacterium simiae complex</taxon>
    </lineage>
</organism>
<reference evidence="3" key="1">
    <citation type="journal article" date="2014" name="Genome Announc.">
        <title>Draft Genome Sequence of Mycobacterium triplex DSM 44626.</title>
        <authorList>
            <person name="Sassi M."/>
            <person name="Croce O."/>
            <person name="Robert C."/>
            <person name="Raoult D."/>
            <person name="Drancourt M."/>
        </authorList>
    </citation>
    <scope>NUCLEOTIDE SEQUENCE [LARGE SCALE GENOMIC DNA]</scope>
    <source>
        <strain evidence="3">DSM 44626</strain>
    </source>
</reference>
<dbReference type="RefSeq" id="WP_232232034.1">
    <property type="nucleotide sequence ID" value="NZ_HG964446.1"/>
</dbReference>
<dbReference type="AlphaFoldDB" id="A0A024JTJ3"/>
<evidence type="ECO:0000256" key="2">
    <source>
        <dbReference type="SAM" id="Phobius"/>
    </source>
</evidence>
<feature type="transmembrane region" description="Helical" evidence="2">
    <location>
        <begin position="50"/>
        <end position="74"/>
    </location>
</feature>
<dbReference type="eggNOG" id="ENOG50345P0">
    <property type="taxonomic scope" value="Bacteria"/>
</dbReference>
<accession>A0A024JTJ3</accession>
<evidence type="ECO:0000313" key="3">
    <source>
        <dbReference type="EMBL" id="CDO87135.1"/>
    </source>
</evidence>
<keyword evidence="2" id="KW-0812">Transmembrane</keyword>
<dbReference type="HOGENOM" id="CLU_1169654_0_0_11"/>
<proteinExistence type="predicted"/>
<keyword evidence="2" id="KW-1133">Transmembrane helix</keyword>
<protein>
    <submittedName>
        <fullName evidence="3">Uncharacterized protein</fullName>
    </submittedName>
</protein>
<evidence type="ECO:0000256" key="1">
    <source>
        <dbReference type="SAM" id="MobiDB-lite"/>
    </source>
</evidence>
<keyword evidence="2" id="KW-0472">Membrane</keyword>
<reference evidence="3" key="2">
    <citation type="submission" date="2014-04" db="EMBL/GenBank/DDBJ databases">
        <authorList>
            <person name="Xu Y.W."/>
            <person name="Yang Q."/>
        </authorList>
    </citation>
    <scope>NUCLEOTIDE SEQUENCE</scope>
    <source>
        <strain evidence="3">DSM 44626</strain>
    </source>
</reference>
<gene>
    <name evidence="3" type="ORF">BN973_01486</name>
</gene>
<name>A0A024JTJ3_9MYCO</name>